<evidence type="ECO:0000313" key="2">
    <source>
        <dbReference type="EMBL" id="KAJ1118812.1"/>
    </source>
</evidence>
<feature type="compositionally biased region" description="Low complexity" evidence="1">
    <location>
        <begin position="168"/>
        <end position="182"/>
    </location>
</feature>
<comment type="caution">
    <text evidence="2">The sequence shown here is derived from an EMBL/GenBank/DDBJ whole genome shotgun (WGS) entry which is preliminary data.</text>
</comment>
<gene>
    <name evidence="2" type="ORF">NDU88_006999</name>
</gene>
<feature type="compositionally biased region" description="Pro residues" evidence="1">
    <location>
        <begin position="80"/>
        <end position="89"/>
    </location>
</feature>
<sequence length="200" mass="21612">MFILGCPGHSKSRRRHPGVPGQQPPALRLCVPQGVYPKRTPHRPVPGGPSSPRLLSARSPAARRHQAPPPSRRPIRHRQVPPPDAPVCTPPPSGWARIRIWRWPQCAAQSMIAAAIWLRFRGSRSAPGRTSTLEAASGVAAVLERPRPYQPLTFTAAPKRGAPPQSPRPQRSSHSSLSARPPASEHPGTNLKSAPAEPNS</sequence>
<protein>
    <submittedName>
        <fullName evidence="2">Uncharacterized protein</fullName>
    </submittedName>
</protein>
<name>A0AAV7NRZ4_PLEWA</name>
<dbReference type="EMBL" id="JANPWB010000012">
    <property type="protein sequence ID" value="KAJ1118812.1"/>
    <property type="molecule type" value="Genomic_DNA"/>
</dbReference>
<organism evidence="2 3">
    <name type="scientific">Pleurodeles waltl</name>
    <name type="common">Iberian ribbed newt</name>
    <dbReference type="NCBI Taxonomy" id="8319"/>
    <lineage>
        <taxon>Eukaryota</taxon>
        <taxon>Metazoa</taxon>
        <taxon>Chordata</taxon>
        <taxon>Craniata</taxon>
        <taxon>Vertebrata</taxon>
        <taxon>Euteleostomi</taxon>
        <taxon>Amphibia</taxon>
        <taxon>Batrachia</taxon>
        <taxon>Caudata</taxon>
        <taxon>Salamandroidea</taxon>
        <taxon>Salamandridae</taxon>
        <taxon>Pleurodelinae</taxon>
        <taxon>Pleurodeles</taxon>
    </lineage>
</organism>
<feature type="region of interest" description="Disordered" evidence="1">
    <location>
        <begin position="1"/>
        <end position="89"/>
    </location>
</feature>
<feature type="region of interest" description="Disordered" evidence="1">
    <location>
        <begin position="152"/>
        <end position="200"/>
    </location>
</feature>
<evidence type="ECO:0000313" key="3">
    <source>
        <dbReference type="Proteomes" id="UP001066276"/>
    </source>
</evidence>
<evidence type="ECO:0000256" key="1">
    <source>
        <dbReference type="SAM" id="MobiDB-lite"/>
    </source>
</evidence>
<feature type="compositionally biased region" description="Low complexity" evidence="1">
    <location>
        <begin position="50"/>
        <end position="60"/>
    </location>
</feature>
<dbReference type="AlphaFoldDB" id="A0AAV7NRZ4"/>
<reference evidence="2" key="1">
    <citation type="journal article" date="2022" name="bioRxiv">
        <title>Sequencing and chromosome-scale assembly of the giantPleurodeles waltlgenome.</title>
        <authorList>
            <person name="Brown T."/>
            <person name="Elewa A."/>
            <person name="Iarovenko S."/>
            <person name="Subramanian E."/>
            <person name="Araus A.J."/>
            <person name="Petzold A."/>
            <person name="Susuki M."/>
            <person name="Suzuki K.-i.T."/>
            <person name="Hayashi T."/>
            <person name="Toyoda A."/>
            <person name="Oliveira C."/>
            <person name="Osipova E."/>
            <person name="Leigh N.D."/>
            <person name="Simon A."/>
            <person name="Yun M.H."/>
        </authorList>
    </citation>
    <scope>NUCLEOTIDE SEQUENCE</scope>
    <source>
        <strain evidence="2">20211129_DDA</strain>
        <tissue evidence="2">Liver</tissue>
    </source>
</reference>
<accession>A0AAV7NRZ4</accession>
<dbReference type="Proteomes" id="UP001066276">
    <property type="component" value="Chromosome 8"/>
</dbReference>
<keyword evidence="3" id="KW-1185">Reference proteome</keyword>
<proteinExistence type="predicted"/>